<dbReference type="AlphaFoldDB" id="A0A7Z7BN74"/>
<protein>
    <submittedName>
        <fullName evidence="1">Uncharacterized protein</fullName>
    </submittedName>
</protein>
<proteinExistence type="predicted"/>
<comment type="caution">
    <text evidence="1">The sequence shown here is derived from an EMBL/GenBank/DDBJ whole genome shotgun (WGS) entry which is preliminary data.</text>
</comment>
<evidence type="ECO:0000313" key="2">
    <source>
        <dbReference type="Proteomes" id="UP000198900"/>
    </source>
</evidence>
<evidence type="ECO:0000313" key="1">
    <source>
        <dbReference type="EMBL" id="SDJ54626.1"/>
    </source>
</evidence>
<dbReference type="EMBL" id="FNDI01000061">
    <property type="protein sequence ID" value="SDJ54626.1"/>
    <property type="molecule type" value="Genomic_DNA"/>
</dbReference>
<dbReference type="Proteomes" id="UP000198900">
    <property type="component" value="Unassembled WGS sequence"/>
</dbReference>
<sequence>MDNNSEHEDDLAADIIGEGTYEAARPLKKAFLPWHRPRKQYVRERQWIFHIRRALKEFKKIDDEPLRYLGLPGVDLLDLRYIHERVCEEKKLPLLFLGFNTCNPHTDAGAELNISLTEVRALPQVVKDSDVIGADFRQIGVLTSKAYQYAKKTGPYDVVNLDLCDCFAAESPDKLDTTHYDAMKGLITFQGRRAEPWLLFLTTRGGSGDVHPGVLSKLANKYKANLEQCAEFRTASNEHLKIDSIADVDAALQAPRGEVDVFLTALCKWLLGEALANMPPTTVQLLGVLEYQVNERAKTPDLFSIALKFAPGNYVPPDALGLARPAGKKPTECEHAPALVPGIALRKDVDATLSGDPNLHEEMSVGMESLLVQARYDGKAFRAWVAEGCPVHQF</sequence>
<accession>A0A7Z7BN74</accession>
<gene>
    <name evidence="1" type="ORF">SAMN04487926_16121</name>
</gene>
<reference evidence="1" key="1">
    <citation type="submission" date="2016-10" db="EMBL/GenBank/DDBJ databases">
        <authorList>
            <person name="Varghese N."/>
            <person name="Submissions S."/>
        </authorList>
    </citation>
    <scope>NUCLEOTIDE SEQUENCE [LARGE SCALE GENOMIC DNA]</scope>
    <source>
        <strain evidence="1">YR281</strain>
    </source>
</reference>
<dbReference type="InterPro" id="IPR058085">
    <property type="entry name" value="PP_RS20740-like"/>
</dbReference>
<dbReference type="RefSeq" id="WP_091790584.1">
    <property type="nucleotide sequence ID" value="NZ_FNDI01000061.1"/>
</dbReference>
<name>A0A7Z7BN74_9BURK</name>
<keyword evidence="2" id="KW-1185">Reference proteome</keyword>
<dbReference type="NCBIfam" id="NF047698">
    <property type="entry name" value="PP_RS20740_fam"/>
    <property type="match status" value="1"/>
</dbReference>
<organism evidence="1 2">
    <name type="scientific">Paraburkholderia steynii</name>
    <dbReference type="NCBI Taxonomy" id="1245441"/>
    <lineage>
        <taxon>Bacteria</taxon>
        <taxon>Pseudomonadati</taxon>
        <taxon>Pseudomonadota</taxon>
        <taxon>Betaproteobacteria</taxon>
        <taxon>Burkholderiales</taxon>
        <taxon>Burkholderiaceae</taxon>
        <taxon>Paraburkholderia</taxon>
    </lineage>
</organism>